<dbReference type="RefSeq" id="WP_089382965.1">
    <property type="nucleotide sequence ID" value="NZ_FZNT01000014.1"/>
</dbReference>
<dbReference type="PROSITE" id="PS51257">
    <property type="entry name" value="PROKAR_LIPOPROTEIN"/>
    <property type="match status" value="1"/>
</dbReference>
<feature type="signal peptide" evidence="1">
    <location>
        <begin position="1"/>
        <end position="20"/>
    </location>
</feature>
<proteinExistence type="predicted"/>
<evidence type="ECO:0000256" key="1">
    <source>
        <dbReference type="SAM" id="SignalP"/>
    </source>
</evidence>
<feature type="chain" id="PRO_5012308587" description="DUF4861 domain-containing protein" evidence="1">
    <location>
        <begin position="21"/>
        <end position="384"/>
    </location>
</feature>
<accession>A0A238Z6D6</accession>
<evidence type="ECO:0000313" key="3">
    <source>
        <dbReference type="Proteomes" id="UP000198384"/>
    </source>
</evidence>
<protein>
    <recommendedName>
        <fullName evidence="4">DUF4861 domain-containing protein</fullName>
    </recommendedName>
</protein>
<evidence type="ECO:0008006" key="4">
    <source>
        <dbReference type="Google" id="ProtNLM"/>
    </source>
</evidence>
<dbReference type="Pfam" id="PF16153">
    <property type="entry name" value="DUF4861"/>
    <property type="match status" value="1"/>
</dbReference>
<dbReference type="Proteomes" id="UP000198384">
    <property type="component" value="Unassembled WGS sequence"/>
</dbReference>
<dbReference type="EMBL" id="FZNT01000014">
    <property type="protein sequence ID" value="SNR78976.1"/>
    <property type="molecule type" value="Genomic_DNA"/>
</dbReference>
<dbReference type="InterPro" id="IPR032342">
    <property type="entry name" value="DUF4861"/>
</dbReference>
<dbReference type="OrthoDB" id="9800230at2"/>
<dbReference type="AlphaFoldDB" id="A0A238Z6D6"/>
<reference evidence="2 3" key="1">
    <citation type="submission" date="2017-06" db="EMBL/GenBank/DDBJ databases">
        <authorList>
            <person name="Kim H.J."/>
            <person name="Triplett B.A."/>
        </authorList>
    </citation>
    <scope>NUCLEOTIDE SEQUENCE [LARGE SCALE GENOMIC DNA]</scope>
    <source>
        <strain evidence="2 3">DSM 29150</strain>
    </source>
</reference>
<keyword evidence="1" id="KW-0732">Signal</keyword>
<organism evidence="2 3">
    <name type="scientific">Lutibacter agarilyticus</name>
    <dbReference type="NCBI Taxonomy" id="1109740"/>
    <lineage>
        <taxon>Bacteria</taxon>
        <taxon>Pseudomonadati</taxon>
        <taxon>Bacteroidota</taxon>
        <taxon>Flavobacteriia</taxon>
        <taxon>Flavobacteriales</taxon>
        <taxon>Flavobacteriaceae</taxon>
        <taxon>Lutibacter</taxon>
    </lineage>
</organism>
<name>A0A238Z6D6_9FLAO</name>
<sequence length="384" mass="43426">MKLKVNTLIFSLLLIMIFSACENNPSKKIIIENKSDINYESKVVELPWDKVAAQYPELDLANFKIVEAVSKKELSFQLEYAGNTAVKNILVQVSLNVGSAIELAIENGKPSEVNSKTYGRFVPERFDDFAWENDKIAFRMYGKALELRGKGNAYGIDVWVKSTDKLVINERYKRGKYHVDNGDGMDYYHVGHSLGAGNIAPYKSDSIWYSKNYYQYKVLDNGPLRTTFQLDFEPWMVDGQEVTATKIVSLDAGTQLSKMEITYSFENVEPLPAVIGIIKRPEEGGQELFKVEDGILAYWEPTHGDDGTTGVGIIIPSKVSNMKLRNDQYIAEVEVSNNEPFVYYTGAAWDKAGVITNQTQWFEYLDTKKQELLNSGIEISFKSE</sequence>
<evidence type="ECO:0000313" key="2">
    <source>
        <dbReference type="EMBL" id="SNR78976.1"/>
    </source>
</evidence>
<gene>
    <name evidence="2" type="ORF">SAMN06265371_11416</name>
</gene>
<keyword evidence="3" id="KW-1185">Reference proteome</keyword>